<protein>
    <submittedName>
        <fullName evidence="1">Phytoene/squalene synthetase</fullName>
    </submittedName>
</protein>
<keyword evidence="2" id="KW-1185">Reference proteome</keyword>
<name>A0A7W9YCU9_9HYPH</name>
<organism evidence="1 2">
    <name type="scientific">Rhizobium wenxiniae</name>
    <dbReference type="NCBI Taxonomy" id="1737357"/>
    <lineage>
        <taxon>Bacteria</taxon>
        <taxon>Pseudomonadati</taxon>
        <taxon>Pseudomonadota</taxon>
        <taxon>Alphaproteobacteria</taxon>
        <taxon>Hyphomicrobiales</taxon>
        <taxon>Rhizobiaceae</taxon>
        <taxon>Rhizobium/Agrobacterium group</taxon>
        <taxon>Rhizobium</taxon>
    </lineage>
</organism>
<gene>
    <name evidence="1" type="ORF">HNQ72_006100</name>
</gene>
<reference evidence="1 2" key="1">
    <citation type="submission" date="2020-08" db="EMBL/GenBank/DDBJ databases">
        <title>Genomic Encyclopedia of Type Strains, Phase IV (KMG-IV): sequencing the most valuable type-strain genomes for metagenomic binning, comparative biology and taxonomic classification.</title>
        <authorList>
            <person name="Goeker M."/>
        </authorList>
    </citation>
    <scope>NUCLEOTIDE SEQUENCE [LARGE SCALE GENOMIC DNA]</scope>
    <source>
        <strain evidence="1 2">DSM 100734</strain>
    </source>
</reference>
<evidence type="ECO:0000313" key="1">
    <source>
        <dbReference type="EMBL" id="MBB6166249.1"/>
    </source>
</evidence>
<comment type="caution">
    <text evidence="1">The sequence shown here is derived from an EMBL/GenBank/DDBJ whole genome shotgun (WGS) entry which is preliminary data.</text>
</comment>
<accession>A0A7W9YCU9</accession>
<proteinExistence type="predicted"/>
<dbReference type="RefSeq" id="WP_183998180.1">
    <property type="nucleotide sequence ID" value="NZ_BMHW01000018.1"/>
</dbReference>
<dbReference type="AlphaFoldDB" id="A0A7W9YCU9"/>
<sequence length="101" mass="11224">MSKKLGLDDRVRPSHIGARKREAMRAFLETAFGPSELQIVDRAFDDWLGQHHVPKNSPDAELAAAIIMTLYREGHRTQPALETAMAKHRGLIDLSNFASGS</sequence>
<dbReference type="EMBL" id="JACHEG010000016">
    <property type="protein sequence ID" value="MBB6166249.1"/>
    <property type="molecule type" value="Genomic_DNA"/>
</dbReference>
<dbReference type="Proteomes" id="UP000547879">
    <property type="component" value="Unassembled WGS sequence"/>
</dbReference>
<evidence type="ECO:0000313" key="2">
    <source>
        <dbReference type="Proteomes" id="UP000547879"/>
    </source>
</evidence>